<protein>
    <submittedName>
        <fullName evidence="2">Uncharacterized protein</fullName>
    </submittedName>
</protein>
<evidence type="ECO:0000313" key="3">
    <source>
        <dbReference type="Proteomes" id="UP001431221"/>
    </source>
</evidence>
<evidence type="ECO:0000313" key="2">
    <source>
        <dbReference type="EMBL" id="MCK7612649.1"/>
    </source>
</evidence>
<feature type="compositionally biased region" description="Basic and acidic residues" evidence="1">
    <location>
        <begin position="81"/>
        <end position="93"/>
    </location>
</feature>
<accession>A0ABT0GT82</accession>
<keyword evidence="3" id="KW-1185">Reference proteome</keyword>
<reference evidence="2" key="1">
    <citation type="submission" date="2022-04" db="EMBL/GenBank/DDBJ databases">
        <title>Roseibium sp. CAU 1639 isolated from mud.</title>
        <authorList>
            <person name="Kim W."/>
        </authorList>
    </citation>
    <scope>NUCLEOTIDE SEQUENCE</scope>
    <source>
        <strain evidence="2">CAU 1639</strain>
    </source>
</reference>
<comment type="caution">
    <text evidence="2">The sequence shown here is derived from an EMBL/GenBank/DDBJ whole genome shotgun (WGS) entry which is preliminary data.</text>
</comment>
<proteinExistence type="predicted"/>
<feature type="region of interest" description="Disordered" evidence="1">
    <location>
        <begin position="70"/>
        <end position="122"/>
    </location>
</feature>
<dbReference type="Proteomes" id="UP001431221">
    <property type="component" value="Unassembled WGS sequence"/>
</dbReference>
<evidence type="ECO:0000256" key="1">
    <source>
        <dbReference type="SAM" id="MobiDB-lite"/>
    </source>
</evidence>
<sequence length="122" mass="13453">MDLARHCATLASMTFDPISMFRGRTRPKLAALALLLGLLSGPVCAQTNSLRGLSDATPNRLPTAQQQLNRNLNRQQSDFSTRQRIDDANRLNRTDQINRNNTRPDTSGGRCPGADEACQTEN</sequence>
<organism evidence="2 3">
    <name type="scientific">Roseibium sediminicola</name>
    <dbReference type="NCBI Taxonomy" id="2933272"/>
    <lineage>
        <taxon>Bacteria</taxon>
        <taxon>Pseudomonadati</taxon>
        <taxon>Pseudomonadota</taxon>
        <taxon>Alphaproteobacteria</taxon>
        <taxon>Hyphomicrobiales</taxon>
        <taxon>Stappiaceae</taxon>
        <taxon>Roseibium</taxon>
    </lineage>
</organism>
<dbReference type="EMBL" id="JALNMJ010000006">
    <property type="protein sequence ID" value="MCK7612649.1"/>
    <property type="molecule type" value="Genomic_DNA"/>
</dbReference>
<feature type="compositionally biased region" description="Polar residues" evidence="1">
    <location>
        <begin position="94"/>
        <end position="105"/>
    </location>
</feature>
<gene>
    <name evidence="2" type="ORF">M0H32_10785</name>
</gene>
<name>A0ABT0GT82_9HYPH</name>
<dbReference type="RefSeq" id="WP_248153750.1">
    <property type="nucleotide sequence ID" value="NZ_JALNMJ010000006.1"/>
</dbReference>